<organism evidence="1 2">
    <name type="scientific">Pontivivens insulae</name>
    <dbReference type="NCBI Taxonomy" id="1639689"/>
    <lineage>
        <taxon>Bacteria</taxon>
        <taxon>Pseudomonadati</taxon>
        <taxon>Pseudomonadota</taxon>
        <taxon>Alphaproteobacteria</taxon>
        <taxon>Rhodobacterales</taxon>
        <taxon>Paracoccaceae</taxon>
        <taxon>Pontivivens</taxon>
    </lineage>
</organism>
<name>A0A2R8AD57_9RHOB</name>
<accession>A0A2R8AD57</accession>
<reference evidence="1 2" key="1">
    <citation type="submission" date="2018-03" db="EMBL/GenBank/DDBJ databases">
        <authorList>
            <person name="Keele B.F."/>
        </authorList>
    </citation>
    <scope>NUCLEOTIDE SEQUENCE [LARGE SCALE GENOMIC DNA]</scope>
    <source>
        <strain evidence="1 2">CeCT 8812</strain>
    </source>
</reference>
<dbReference type="Proteomes" id="UP000244932">
    <property type="component" value="Unassembled WGS sequence"/>
</dbReference>
<proteinExistence type="predicted"/>
<sequence length="59" mass="6686">MLDRQAGEVQSFSRFTRLAGACGSTCGACRDRKHHLTRSFRHEKPLSTFGRDLFGGEWL</sequence>
<evidence type="ECO:0000313" key="2">
    <source>
        <dbReference type="Proteomes" id="UP000244932"/>
    </source>
</evidence>
<evidence type="ECO:0000313" key="1">
    <source>
        <dbReference type="EMBL" id="SPF30102.1"/>
    </source>
</evidence>
<gene>
    <name evidence="1" type="ORF">POI8812_02432</name>
</gene>
<dbReference type="EMBL" id="OMKW01000003">
    <property type="protein sequence ID" value="SPF30102.1"/>
    <property type="molecule type" value="Genomic_DNA"/>
</dbReference>
<keyword evidence="2" id="KW-1185">Reference proteome</keyword>
<protein>
    <submittedName>
        <fullName evidence="1">Uncharacterized protein</fullName>
    </submittedName>
</protein>
<dbReference type="AlphaFoldDB" id="A0A2R8AD57"/>